<dbReference type="RefSeq" id="WP_153737669.1">
    <property type="nucleotide sequence ID" value="NZ_WJNG01000013.1"/>
</dbReference>
<evidence type="ECO:0000256" key="7">
    <source>
        <dbReference type="SAM" id="Phobius"/>
    </source>
</evidence>
<accession>A0A6A8DEP9</accession>
<evidence type="ECO:0000256" key="4">
    <source>
        <dbReference type="ARBA" id="ARBA00022692"/>
    </source>
</evidence>
<feature type="transmembrane region" description="Helical" evidence="7">
    <location>
        <begin position="371"/>
        <end position="391"/>
    </location>
</feature>
<comment type="similarity">
    <text evidence="2">Belongs to the UPF0718 family.</text>
</comment>
<feature type="transmembrane region" description="Helical" evidence="7">
    <location>
        <begin position="58"/>
        <end position="79"/>
    </location>
</feature>
<protein>
    <submittedName>
        <fullName evidence="8">Permease</fullName>
    </submittedName>
</protein>
<dbReference type="PANTHER" id="PTHR42775">
    <property type="entry name" value="PERMEASE RV2963-RELATED"/>
    <property type="match status" value="1"/>
</dbReference>
<dbReference type="AlphaFoldDB" id="A0A6A8DEP9"/>
<evidence type="ECO:0000256" key="5">
    <source>
        <dbReference type="ARBA" id="ARBA00022989"/>
    </source>
</evidence>
<feature type="transmembrane region" description="Helical" evidence="7">
    <location>
        <begin position="85"/>
        <end position="108"/>
    </location>
</feature>
<sequence length="392" mass="43537">MFEQIGSSAMTSLGFFWKAGWAFVVGYFISSMIQAFVPQDKMVKYMGDAKLKSVGLSTFFGAISSSCSFAALAAGKSLFKKGAHFVPTLAFLFASTNLVVELGILIYIFLGWQFVVAEIIGGIILIFVTWLLVKLTYPKKLVEDARENVQDDQMEEKFNWKDKIKTKAGWLQVGHEFVMNWKMVWKEITIGFTLAGIMATFISDNTWKSFFLVDQPDGFLKVLENAVVGPLVAMLTFIGSMGNIPIATILASSGVAFAGIMAFIYSDLVVPPIVAVHKKYYGMKTALYIAGIFYVSILITSVGIHYGFTAIGLLPQSANQIMSESPFQIDYTFWLNIAFVFLAGFALYLNKKFKESTDHHMMMKMEGDSKFKTVITYLCIAYLAIGALISLI</sequence>
<feature type="transmembrane region" description="Helical" evidence="7">
    <location>
        <begin position="188"/>
        <end position="207"/>
    </location>
</feature>
<feature type="transmembrane region" description="Helical" evidence="7">
    <location>
        <begin position="244"/>
        <end position="265"/>
    </location>
</feature>
<gene>
    <name evidence="8" type="ORF">GH741_15580</name>
</gene>
<keyword evidence="5 7" id="KW-1133">Transmembrane helix</keyword>
<keyword evidence="4 7" id="KW-0812">Transmembrane</keyword>
<dbReference type="Pfam" id="PF03773">
    <property type="entry name" value="ArsP_1"/>
    <property type="match status" value="1"/>
</dbReference>
<evidence type="ECO:0000256" key="1">
    <source>
        <dbReference type="ARBA" id="ARBA00004651"/>
    </source>
</evidence>
<comment type="caution">
    <text evidence="8">The sequence shown here is derived from an EMBL/GenBank/DDBJ whole genome shotgun (WGS) entry which is preliminary data.</text>
</comment>
<feature type="transmembrane region" description="Helical" evidence="7">
    <location>
        <begin position="15"/>
        <end position="37"/>
    </location>
</feature>
<dbReference type="Proteomes" id="UP000799092">
    <property type="component" value="Unassembled WGS sequence"/>
</dbReference>
<feature type="transmembrane region" description="Helical" evidence="7">
    <location>
        <begin position="115"/>
        <end position="133"/>
    </location>
</feature>
<dbReference type="InterPro" id="IPR053166">
    <property type="entry name" value="UPF0718_permease"/>
</dbReference>
<feature type="transmembrane region" description="Helical" evidence="7">
    <location>
        <begin position="219"/>
        <end position="238"/>
    </location>
</feature>
<keyword evidence="9" id="KW-1185">Reference proteome</keyword>
<name>A0A6A8DEP9_9BACI</name>
<evidence type="ECO:0000256" key="2">
    <source>
        <dbReference type="ARBA" id="ARBA00006386"/>
    </source>
</evidence>
<dbReference type="EMBL" id="WJNG01000013">
    <property type="protein sequence ID" value="MRH44064.1"/>
    <property type="molecule type" value="Genomic_DNA"/>
</dbReference>
<feature type="transmembrane region" description="Helical" evidence="7">
    <location>
        <begin position="331"/>
        <end position="350"/>
    </location>
</feature>
<dbReference type="GO" id="GO:0005886">
    <property type="term" value="C:plasma membrane"/>
    <property type="evidence" value="ECO:0007669"/>
    <property type="project" value="UniProtKB-SubCell"/>
</dbReference>
<evidence type="ECO:0000313" key="8">
    <source>
        <dbReference type="EMBL" id="MRH44064.1"/>
    </source>
</evidence>
<proteinExistence type="inferred from homology"/>
<evidence type="ECO:0000256" key="6">
    <source>
        <dbReference type="ARBA" id="ARBA00023136"/>
    </source>
</evidence>
<dbReference type="PANTHER" id="PTHR42775:SF1">
    <property type="entry name" value="PERMEASE RV2963-RELATED"/>
    <property type="match status" value="1"/>
</dbReference>
<comment type="subcellular location">
    <subcellularLocation>
        <location evidence="1">Cell membrane</location>
        <topology evidence="1">Multi-pass membrane protein</topology>
    </subcellularLocation>
</comment>
<evidence type="ECO:0000313" key="9">
    <source>
        <dbReference type="Proteomes" id="UP000799092"/>
    </source>
</evidence>
<evidence type="ECO:0000256" key="3">
    <source>
        <dbReference type="ARBA" id="ARBA00022475"/>
    </source>
</evidence>
<dbReference type="OrthoDB" id="9811980at2"/>
<keyword evidence="3" id="KW-1003">Cell membrane</keyword>
<keyword evidence="6 7" id="KW-0472">Membrane</keyword>
<dbReference type="InterPro" id="IPR005524">
    <property type="entry name" value="DUF318"/>
</dbReference>
<organism evidence="8 9">
    <name type="scientific">Aquibacillus halophilus</name>
    <dbReference type="NCBI Taxonomy" id="930132"/>
    <lineage>
        <taxon>Bacteria</taxon>
        <taxon>Bacillati</taxon>
        <taxon>Bacillota</taxon>
        <taxon>Bacilli</taxon>
        <taxon>Bacillales</taxon>
        <taxon>Bacillaceae</taxon>
        <taxon>Aquibacillus</taxon>
    </lineage>
</organism>
<feature type="transmembrane region" description="Helical" evidence="7">
    <location>
        <begin position="286"/>
        <end position="311"/>
    </location>
</feature>
<reference evidence="8" key="1">
    <citation type="submission" date="2019-11" db="EMBL/GenBank/DDBJ databases">
        <authorList>
            <person name="Li J."/>
        </authorList>
    </citation>
    <scope>NUCLEOTIDE SEQUENCE</scope>
    <source>
        <strain evidence="8">B6B</strain>
    </source>
</reference>